<protein>
    <submittedName>
        <fullName evidence="1">Uncharacterized protein</fullName>
    </submittedName>
</protein>
<gene>
    <name evidence="1" type="ORF">METZ01_LOCUS270680</name>
</gene>
<sequence>VAEAQLDVGSPAACAYLHLGAPMSPPPQERGPQASAVDLWNPCPLTYEKGNYVLYEHYHY</sequence>
<accession>A0A382K1E6</accession>
<name>A0A382K1E6_9ZZZZ</name>
<reference evidence="1" key="1">
    <citation type="submission" date="2018-05" db="EMBL/GenBank/DDBJ databases">
        <authorList>
            <person name="Lanie J.A."/>
            <person name="Ng W.-L."/>
            <person name="Kazmierczak K.M."/>
            <person name="Andrzejewski T.M."/>
            <person name="Davidsen T.M."/>
            <person name="Wayne K.J."/>
            <person name="Tettelin H."/>
            <person name="Glass J.I."/>
            <person name="Rusch D."/>
            <person name="Podicherti R."/>
            <person name="Tsui H.-C.T."/>
            <person name="Winkler M.E."/>
        </authorList>
    </citation>
    <scope>NUCLEOTIDE SEQUENCE</scope>
</reference>
<feature type="non-terminal residue" evidence="1">
    <location>
        <position position="60"/>
    </location>
</feature>
<evidence type="ECO:0000313" key="1">
    <source>
        <dbReference type="EMBL" id="SVC17826.1"/>
    </source>
</evidence>
<proteinExistence type="predicted"/>
<dbReference type="EMBL" id="UINC01077577">
    <property type="protein sequence ID" value="SVC17826.1"/>
    <property type="molecule type" value="Genomic_DNA"/>
</dbReference>
<feature type="non-terminal residue" evidence="1">
    <location>
        <position position="1"/>
    </location>
</feature>
<organism evidence="1">
    <name type="scientific">marine metagenome</name>
    <dbReference type="NCBI Taxonomy" id="408172"/>
    <lineage>
        <taxon>unclassified sequences</taxon>
        <taxon>metagenomes</taxon>
        <taxon>ecological metagenomes</taxon>
    </lineage>
</organism>
<dbReference type="AlphaFoldDB" id="A0A382K1E6"/>